<dbReference type="InterPro" id="IPR050211">
    <property type="entry name" value="FOX_domain-containing"/>
</dbReference>
<dbReference type="FunFam" id="1.10.10.10:FF:000598">
    <property type="entry name" value="forkhead box protein I1 isoform X2"/>
    <property type="match status" value="1"/>
</dbReference>
<feature type="domain" description="Fork-head" evidence="5">
    <location>
        <begin position="49"/>
        <end position="143"/>
    </location>
</feature>
<evidence type="ECO:0000256" key="3">
    <source>
        <dbReference type="PROSITE-ProRule" id="PRU00089"/>
    </source>
</evidence>
<dbReference type="InterPro" id="IPR036390">
    <property type="entry name" value="WH_DNA-bd_sf"/>
</dbReference>
<dbReference type="GO" id="GO:0030154">
    <property type="term" value="P:cell differentiation"/>
    <property type="evidence" value="ECO:0007669"/>
    <property type="project" value="TreeGrafter"/>
</dbReference>
<dbReference type="GO" id="GO:0005634">
    <property type="term" value="C:nucleus"/>
    <property type="evidence" value="ECO:0007669"/>
    <property type="project" value="UniProtKB-SubCell"/>
</dbReference>
<feature type="compositionally biased region" description="Low complexity" evidence="4">
    <location>
        <begin position="29"/>
        <end position="41"/>
    </location>
</feature>
<dbReference type="GO" id="GO:0009653">
    <property type="term" value="P:anatomical structure morphogenesis"/>
    <property type="evidence" value="ECO:0007669"/>
    <property type="project" value="TreeGrafter"/>
</dbReference>
<evidence type="ECO:0000313" key="7">
    <source>
        <dbReference type="Proteomes" id="UP000593567"/>
    </source>
</evidence>
<proteinExistence type="predicted"/>
<dbReference type="PRINTS" id="PR00053">
    <property type="entry name" value="FORKHEAD"/>
</dbReference>
<evidence type="ECO:0000256" key="1">
    <source>
        <dbReference type="ARBA" id="ARBA00023125"/>
    </source>
</evidence>
<dbReference type="AlphaFoldDB" id="A0A7J7KBU9"/>
<dbReference type="InterPro" id="IPR030456">
    <property type="entry name" value="TF_fork_head_CS_2"/>
</dbReference>
<dbReference type="GO" id="GO:0000978">
    <property type="term" value="F:RNA polymerase II cis-regulatory region sequence-specific DNA binding"/>
    <property type="evidence" value="ECO:0007669"/>
    <property type="project" value="TreeGrafter"/>
</dbReference>
<dbReference type="Gene3D" id="1.10.10.10">
    <property type="entry name" value="Winged helix-like DNA-binding domain superfamily/Winged helix DNA-binding domain"/>
    <property type="match status" value="1"/>
</dbReference>
<evidence type="ECO:0000256" key="2">
    <source>
        <dbReference type="ARBA" id="ARBA00023242"/>
    </source>
</evidence>
<dbReference type="PANTHER" id="PTHR11829">
    <property type="entry name" value="FORKHEAD BOX PROTEIN"/>
    <property type="match status" value="1"/>
</dbReference>
<feature type="compositionally biased region" description="Polar residues" evidence="4">
    <location>
        <begin position="18"/>
        <end position="27"/>
    </location>
</feature>
<dbReference type="PROSITE" id="PS00658">
    <property type="entry name" value="FORK_HEAD_2"/>
    <property type="match status" value="1"/>
</dbReference>
<protein>
    <recommendedName>
        <fullName evidence="5">Fork-head domain-containing protein</fullName>
    </recommendedName>
</protein>
<dbReference type="InterPro" id="IPR036388">
    <property type="entry name" value="WH-like_DNA-bd_sf"/>
</dbReference>
<keyword evidence="2 3" id="KW-0539">Nucleus</keyword>
<dbReference type="PROSITE" id="PS50039">
    <property type="entry name" value="FORK_HEAD_3"/>
    <property type="match status" value="1"/>
</dbReference>
<keyword evidence="1 3" id="KW-0238">DNA-binding</keyword>
<evidence type="ECO:0000259" key="5">
    <source>
        <dbReference type="PROSITE" id="PS50039"/>
    </source>
</evidence>
<dbReference type="GO" id="GO:0000981">
    <property type="term" value="F:DNA-binding transcription factor activity, RNA polymerase II-specific"/>
    <property type="evidence" value="ECO:0007669"/>
    <property type="project" value="TreeGrafter"/>
</dbReference>
<evidence type="ECO:0000256" key="4">
    <source>
        <dbReference type="SAM" id="MobiDB-lite"/>
    </source>
</evidence>
<dbReference type="OrthoDB" id="5954824at2759"/>
<dbReference type="EMBL" id="VXIV02000949">
    <property type="protein sequence ID" value="KAF6035026.1"/>
    <property type="molecule type" value="Genomic_DNA"/>
</dbReference>
<dbReference type="SMART" id="SM00339">
    <property type="entry name" value="FH"/>
    <property type="match status" value="1"/>
</dbReference>
<sequence length="278" mass="30872">MAVEKGKQRRNPRHNEVGSVQLSSGAGPSTDSESACSSESSLQPYSDVKPAYSYIALIAIALEQSPRGVLTLSEIYKFIKLRFPFFNQNEPRWQNSIRHNLSLNDCFVKVPRPPGVPGKGNYWKLHPSCSNMFANGSFLRRSKRFKIKETKEFNQLQSQGMPLNAPSMEHSMTFQNTFANAAYPTAPLPPAHTRVMNAEQSFYPPLPVPHPAYGNTAVYSHLSNQPLHTMISPNGYPNTCNSTSVSSPNLGASFSSADHPIFPNSNIYQQSCSYGIRR</sequence>
<dbReference type="PANTHER" id="PTHR11829:SF387">
    <property type="entry name" value="FORK-HEAD DOMAIN-CONTAINING PROTEIN"/>
    <property type="match status" value="1"/>
</dbReference>
<keyword evidence="7" id="KW-1185">Reference proteome</keyword>
<dbReference type="InterPro" id="IPR001766">
    <property type="entry name" value="Fork_head_dom"/>
</dbReference>
<name>A0A7J7KBU9_BUGNE</name>
<feature type="DNA-binding region" description="Fork-head" evidence="3">
    <location>
        <begin position="49"/>
        <end position="143"/>
    </location>
</feature>
<evidence type="ECO:0000313" key="6">
    <source>
        <dbReference type="EMBL" id="KAF6035026.1"/>
    </source>
</evidence>
<feature type="region of interest" description="Disordered" evidence="4">
    <location>
        <begin position="1"/>
        <end position="43"/>
    </location>
</feature>
<gene>
    <name evidence="6" type="ORF">EB796_006661</name>
</gene>
<reference evidence="6" key="1">
    <citation type="submission" date="2020-06" db="EMBL/GenBank/DDBJ databases">
        <title>Draft genome of Bugula neritina, a colonial animal packing powerful symbionts and potential medicines.</title>
        <authorList>
            <person name="Rayko M."/>
        </authorList>
    </citation>
    <scope>NUCLEOTIDE SEQUENCE [LARGE SCALE GENOMIC DNA]</scope>
    <source>
        <strain evidence="6">Kwan_BN1</strain>
    </source>
</reference>
<comment type="subcellular location">
    <subcellularLocation>
        <location evidence="3">Nucleus</location>
    </subcellularLocation>
</comment>
<organism evidence="6 7">
    <name type="scientific">Bugula neritina</name>
    <name type="common">Brown bryozoan</name>
    <name type="synonym">Sertularia neritina</name>
    <dbReference type="NCBI Taxonomy" id="10212"/>
    <lineage>
        <taxon>Eukaryota</taxon>
        <taxon>Metazoa</taxon>
        <taxon>Spiralia</taxon>
        <taxon>Lophotrochozoa</taxon>
        <taxon>Bryozoa</taxon>
        <taxon>Gymnolaemata</taxon>
        <taxon>Cheilostomatida</taxon>
        <taxon>Flustrina</taxon>
        <taxon>Buguloidea</taxon>
        <taxon>Bugulidae</taxon>
        <taxon>Bugula</taxon>
    </lineage>
</organism>
<dbReference type="Proteomes" id="UP000593567">
    <property type="component" value="Unassembled WGS sequence"/>
</dbReference>
<accession>A0A7J7KBU9</accession>
<comment type="caution">
    <text evidence="6">The sequence shown here is derived from an EMBL/GenBank/DDBJ whole genome shotgun (WGS) entry which is preliminary data.</text>
</comment>
<dbReference type="Pfam" id="PF00250">
    <property type="entry name" value="Forkhead"/>
    <property type="match status" value="1"/>
</dbReference>
<dbReference type="SUPFAM" id="SSF46785">
    <property type="entry name" value="Winged helix' DNA-binding domain"/>
    <property type="match status" value="1"/>
</dbReference>